<sequence>MVIVPRKIWKSTSEEDLLLQIRLETNRFNIDNISRTAAYFDYYLKHPDMIWAFLASMVSRNGGYNMCDLEGEWFPKILEPHVLRMLFLTYERANWTIFYDAYPQLLLYHYSTKIGRPMFHLLPILNVSSFMEREWWNYWKTRDKKRLMIALIVNEQNVIHDSVIEHHLYQKKVFNTVMFMFQDLLHFSSVILPTRRGILYGASVNGFKSVHKRINLGKRIADILFHPDLYPGFIDFALTTEHTGSRHDYERYLPMSKKRDTPFLRAAFPIVSHHYRRQEDWYNNRSFKSRWMEQEVQHRHSIELTEWFLEKQKQFHKLITLKEMTLDGWD</sequence>
<dbReference type="Proteomes" id="UP000034166">
    <property type="component" value="Unassembled WGS sequence"/>
</dbReference>
<dbReference type="Pfam" id="PF10720">
    <property type="entry name" value="DUF2515"/>
    <property type="match status" value="1"/>
</dbReference>
<evidence type="ECO:0008006" key="3">
    <source>
        <dbReference type="Google" id="ProtNLM"/>
    </source>
</evidence>
<dbReference type="EMBL" id="LAYY01000013">
    <property type="protein sequence ID" value="KKK37630.1"/>
    <property type="molecule type" value="Genomic_DNA"/>
</dbReference>
<evidence type="ECO:0000313" key="2">
    <source>
        <dbReference type="Proteomes" id="UP000034166"/>
    </source>
</evidence>
<evidence type="ECO:0000313" key="1">
    <source>
        <dbReference type="EMBL" id="KKK37630.1"/>
    </source>
</evidence>
<keyword evidence="2" id="KW-1185">Reference proteome</keyword>
<comment type="caution">
    <text evidence="1">The sequence shown here is derived from an EMBL/GenBank/DDBJ whole genome shotgun (WGS) entry which is preliminary data.</text>
</comment>
<dbReference type="AlphaFoldDB" id="A0A0M2SYD8"/>
<proteinExistence type="predicted"/>
<gene>
    <name evidence="1" type="ORF">WQ57_12920</name>
</gene>
<dbReference type="InterPro" id="IPR019658">
    <property type="entry name" value="DUF2515"/>
</dbReference>
<dbReference type="PATRIC" id="fig|1408103.3.peg.2907"/>
<accession>A0A0M2SYD8</accession>
<organism evidence="1 2">
    <name type="scientific">Mesobacillus campisalis</name>
    <dbReference type="NCBI Taxonomy" id="1408103"/>
    <lineage>
        <taxon>Bacteria</taxon>
        <taxon>Bacillati</taxon>
        <taxon>Bacillota</taxon>
        <taxon>Bacilli</taxon>
        <taxon>Bacillales</taxon>
        <taxon>Bacillaceae</taxon>
        <taxon>Mesobacillus</taxon>
    </lineage>
</organism>
<dbReference type="OrthoDB" id="2690514at2"/>
<name>A0A0M2SYD8_9BACI</name>
<reference evidence="1 2" key="1">
    <citation type="submission" date="2015-04" db="EMBL/GenBank/DDBJ databases">
        <title>Taxonomic description and genome sequence of Bacillus campisalis sp. nov., a novel member of the genus Bacillus isolated from solar saltern.</title>
        <authorList>
            <person name="Mathan Kumar R."/>
            <person name="Kaur G."/>
            <person name="Kumar A."/>
            <person name="Singh N.K."/>
            <person name="Kaur N."/>
            <person name="Kumar N."/>
            <person name="Mayilraj S."/>
        </authorList>
    </citation>
    <scope>NUCLEOTIDE SEQUENCE [LARGE SCALE GENOMIC DNA]</scope>
    <source>
        <strain evidence="1 2">SA2-6</strain>
    </source>
</reference>
<protein>
    <recommendedName>
        <fullName evidence="3">DUF2515 domain-containing protein</fullName>
    </recommendedName>
</protein>